<sequence length="160" mass="18382">MGDENLLEYLHFELVDYCVNNKKDGNDSSSDSTKISTLEYIGFSTGYRLIERLTREMPRFKDELDTVKFLCTDFWSSIFKKQVDNLRTNHQGIYVLQDNSFRFLKQISNSSQYLELAPKYVVFSCGILRGCLANLGIQAIVTAEISTMPSCKFHIQVKGH</sequence>
<dbReference type="PANTHER" id="PTHR12817:SF0">
    <property type="entry name" value="GEO08327P1"/>
    <property type="match status" value="1"/>
</dbReference>
<evidence type="ECO:0000256" key="1">
    <source>
        <dbReference type="ARBA" id="ARBA00004222"/>
    </source>
</evidence>
<dbReference type="GO" id="GO:0006888">
    <property type="term" value="P:endoplasmic reticulum to Golgi vesicle-mediated transport"/>
    <property type="evidence" value="ECO:0007669"/>
    <property type="project" value="TreeGrafter"/>
</dbReference>
<dbReference type="Proteomes" id="UP000183832">
    <property type="component" value="Unassembled WGS sequence"/>
</dbReference>
<evidence type="ECO:0000256" key="6">
    <source>
        <dbReference type="ARBA" id="ARBA00023034"/>
    </source>
</evidence>
<dbReference type="AlphaFoldDB" id="A0A1J1HIX1"/>
<name>A0A1J1HIX1_9DIPT</name>
<dbReference type="GO" id="GO:0005783">
    <property type="term" value="C:endoplasmic reticulum"/>
    <property type="evidence" value="ECO:0007669"/>
    <property type="project" value="UniProtKB-SubCell"/>
</dbReference>
<evidence type="ECO:0000256" key="5">
    <source>
        <dbReference type="ARBA" id="ARBA00022902"/>
    </source>
</evidence>
<evidence type="ECO:0000313" key="9">
    <source>
        <dbReference type="EMBL" id="CRK88000.1"/>
    </source>
</evidence>
<dbReference type="Pfam" id="PF04051">
    <property type="entry name" value="TRAPP"/>
    <property type="match status" value="1"/>
</dbReference>
<dbReference type="InterPro" id="IPR007194">
    <property type="entry name" value="TRAPP_component"/>
</dbReference>
<dbReference type="FunFam" id="3.30.1380.20:FF:000004">
    <property type="entry name" value="Trafficking protein particle complex subunit 6B"/>
    <property type="match status" value="1"/>
</dbReference>
<comment type="function">
    <text evidence="7">Component of a transport protein particle (TRAPP) complex that may function in specific stages of inter-organelle traffic. Specifically involved in the early development of neural circuitry, likely by controlling the frequency and amplitude of intracellular calcium transients implicated in the regulation of neuron differentiation and survival.</text>
</comment>
<evidence type="ECO:0000256" key="7">
    <source>
        <dbReference type="ARBA" id="ARBA00057720"/>
    </source>
</evidence>
<reference evidence="9 10" key="1">
    <citation type="submission" date="2015-04" db="EMBL/GenBank/DDBJ databases">
        <authorList>
            <person name="Syromyatnikov M.Y."/>
            <person name="Popov V.N."/>
        </authorList>
    </citation>
    <scope>NUCLEOTIDE SEQUENCE [LARGE SCALE GENOMIC DNA]</scope>
</reference>
<protein>
    <recommendedName>
        <fullName evidence="8">Trafficking protein particle complex subunit 6B</fullName>
    </recommendedName>
</protein>
<dbReference type="GO" id="GO:0005801">
    <property type="term" value="C:cis-Golgi network"/>
    <property type="evidence" value="ECO:0007669"/>
    <property type="project" value="TreeGrafter"/>
</dbReference>
<keyword evidence="6" id="KW-0333">Golgi apparatus</keyword>
<dbReference type="PANTHER" id="PTHR12817">
    <property type="entry name" value="TRAFFICKING PROTEIN PARTICLE COMPLEX SUBUNIT 6B"/>
    <property type="match status" value="1"/>
</dbReference>
<evidence type="ECO:0000256" key="2">
    <source>
        <dbReference type="ARBA" id="ARBA00004240"/>
    </source>
</evidence>
<dbReference type="InterPro" id="IPR024096">
    <property type="entry name" value="NO_sig/Golgi_transp_ligand-bd"/>
</dbReference>
<organism evidence="9 10">
    <name type="scientific">Clunio marinus</name>
    <dbReference type="NCBI Taxonomy" id="568069"/>
    <lineage>
        <taxon>Eukaryota</taxon>
        <taxon>Metazoa</taxon>
        <taxon>Ecdysozoa</taxon>
        <taxon>Arthropoda</taxon>
        <taxon>Hexapoda</taxon>
        <taxon>Insecta</taxon>
        <taxon>Pterygota</taxon>
        <taxon>Neoptera</taxon>
        <taxon>Endopterygota</taxon>
        <taxon>Diptera</taxon>
        <taxon>Nematocera</taxon>
        <taxon>Chironomoidea</taxon>
        <taxon>Chironomidae</taxon>
        <taxon>Clunio</taxon>
    </lineage>
</organism>
<proteinExistence type="inferred from homology"/>
<dbReference type="Gene3D" id="3.30.1380.20">
    <property type="entry name" value="Trafficking protein particle complex subunit 3"/>
    <property type="match status" value="1"/>
</dbReference>
<evidence type="ECO:0000256" key="4">
    <source>
        <dbReference type="ARBA" id="ARBA00022824"/>
    </source>
</evidence>
<accession>A0A1J1HIX1</accession>
<keyword evidence="5" id="KW-0524">Neurogenesis</keyword>
<dbReference type="EMBL" id="CVRI01000006">
    <property type="protein sequence ID" value="CRK88000.1"/>
    <property type="molecule type" value="Genomic_DNA"/>
</dbReference>
<keyword evidence="10" id="KW-1185">Reference proteome</keyword>
<dbReference type="CDD" id="cd14944">
    <property type="entry name" value="TRAPPC6A_Trs33"/>
    <property type="match status" value="1"/>
</dbReference>
<dbReference type="GO" id="GO:0030008">
    <property type="term" value="C:TRAPP complex"/>
    <property type="evidence" value="ECO:0007669"/>
    <property type="project" value="TreeGrafter"/>
</dbReference>
<dbReference type="STRING" id="568069.A0A1J1HIX1"/>
<dbReference type="InterPro" id="IPR037992">
    <property type="entry name" value="TRAPPC6/Trs33"/>
</dbReference>
<comment type="subcellular location">
    <subcellularLocation>
        <location evidence="2">Endoplasmic reticulum</location>
    </subcellularLocation>
    <subcellularLocation>
        <location evidence="1">Golgi apparatus</location>
        <location evidence="1">cis-Golgi network</location>
    </subcellularLocation>
</comment>
<comment type="similarity">
    <text evidence="3">Belongs to the TRAPP small subunits family. BET3 subfamily.</text>
</comment>
<dbReference type="GO" id="GO:0007399">
    <property type="term" value="P:nervous system development"/>
    <property type="evidence" value="ECO:0007669"/>
    <property type="project" value="UniProtKB-KW"/>
</dbReference>
<dbReference type="OrthoDB" id="941624at2759"/>
<dbReference type="SUPFAM" id="SSF111126">
    <property type="entry name" value="Ligand-binding domain in the NO signalling and Golgi transport"/>
    <property type="match status" value="1"/>
</dbReference>
<evidence type="ECO:0000256" key="8">
    <source>
        <dbReference type="ARBA" id="ARBA00074542"/>
    </source>
</evidence>
<gene>
    <name evidence="9" type="ORF">CLUMA_CG001786</name>
</gene>
<dbReference type="GO" id="GO:0005802">
    <property type="term" value="C:trans-Golgi network"/>
    <property type="evidence" value="ECO:0007669"/>
    <property type="project" value="TreeGrafter"/>
</dbReference>
<evidence type="ECO:0000313" key="10">
    <source>
        <dbReference type="Proteomes" id="UP000183832"/>
    </source>
</evidence>
<evidence type="ECO:0000256" key="3">
    <source>
        <dbReference type="ARBA" id="ARBA00006218"/>
    </source>
</evidence>
<keyword evidence="4" id="KW-0256">Endoplasmic reticulum</keyword>